<evidence type="ECO:0000313" key="1">
    <source>
        <dbReference type="EMBL" id="GJT22029.1"/>
    </source>
</evidence>
<accession>A0ABQ5CAK0</accession>
<reference evidence="1" key="1">
    <citation type="journal article" date="2022" name="Int. J. Mol. Sci.">
        <title>Draft Genome of Tanacetum Coccineum: Genomic Comparison of Closely Related Tanacetum-Family Plants.</title>
        <authorList>
            <person name="Yamashiro T."/>
            <person name="Shiraishi A."/>
            <person name="Nakayama K."/>
            <person name="Satake H."/>
        </authorList>
    </citation>
    <scope>NUCLEOTIDE SEQUENCE</scope>
</reference>
<dbReference type="InterPro" id="IPR018247">
    <property type="entry name" value="EF_Hand_1_Ca_BS"/>
</dbReference>
<evidence type="ECO:0008006" key="3">
    <source>
        <dbReference type="Google" id="ProtNLM"/>
    </source>
</evidence>
<dbReference type="EMBL" id="BQNB010013936">
    <property type="protein sequence ID" value="GJT22029.1"/>
    <property type="molecule type" value="Genomic_DNA"/>
</dbReference>
<evidence type="ECO:0000313" key="2">
    <source>
        <dbReference type="Proteomes" id="UP001151760"/>
    </source>
</evidence>
<comment type="caution">
    <text evidence="1">The sequence shown here is derived from an EMBL/GenBank/DDBJ whole genome shotgun (WGS) entry which is preliminary data.</text>
</comment>
<dbReference type="PROSITE" id="PS00018">
    <property type="entry name" value="EF_HAND_1"/>
    <property type="match status" value="1"/>
</dbReference>
<keyword evidence="2" id="KW-1185">Reference proteome</keyword>
<gene>
    <name evidence="1" type="ORF">Tco_0891966</name>
</gene>
<name>A0ABQ5CAK0_9ASTR</name>
<proteinExistence type="predicted"/>
<organism evidence="1 2">
    <name type="scientific">Tanacetum coccineum</name>
    <dbReference type="NCBI Taxonomy" id="301880"/>
    <lineage>
        <taxon>Eukaryota</taxon>
        <taxon>Viridiplantae</taxon>
        <taxon>Streptophyta</taxon>
        <taxon>Embryophyta</taxon>
        <taxon>Tracheophyta</taxon>
        <taxon>Spermatophyta</taxon>
        <taxon>Magnoliopsida</taxon>
        <taxon>eudicotyledons</taxon>
        <taxon>Gunneridae</taxon>
        <taxon>Pentapetalae</taxon>
        <taxon>asterids</taxon>
        <taxon>campanulids</taxon>
        <taxon>Asterales</taxon>
        <taxon>Asteraceae</taxon>
        <taxon>Asteroideae</taxon>
        <taxon>Anthemideae</taxon>
        <taxon>Anthemidinae</taxon>
        <taxon>Tanacetum</taxon>
    </lineage>
</organism>
<protein>
    <recommendedName>
        <fullName evidence="3">Transmembrane protein</fullName>
    </recommendedName>
</protein>
<reference evidence="1" key="2">
    <citation type="submission" date="2022-01" db="EMBL/GenBank/DDBJ databases">
        <authorList>
            <person name="Yamashiro T."/>
            <person name="Shiraishi A."/>
            <person name="Satake H."/>
            <person name="Nakayama K."/>
        </authorList>
    </citation>
    <scope>NUCLEOTIDE SEQUENCE</scope>
</reference>
<dbReference type="Proteomes" id="UP001151760">
    <property type="component" value="Unassembled WGS sequence"/>
</dbReference>
<sequence>MNEVSCGGIVKGGGAGRMVGDVDGDGELGVEEVGWVVGVDCSCSVVGSALMGEDGFVLGDCCELYEKGNSVSSKSTCLLVITLCVLGSYRM</sequence>